<keyword evidence="1" id="KW-0808">Transferase</keyword>
<name>A0A8J3UHC9_9ACTN</name>
<dbReference type="CDD" id="cd03801">
    <property type="entry name" value="GT4_PimA-like"/>
    <property type="match status" value="1"/>
</dbReference>
<dbReference type="Gene3D" id="3.40.50.2000">
    <property type="entry name" value="Glycogen Phosphorylase B"/>
    <property type="match status" value="2"/>
</dbReference>
<dbReference type="Proteomes" id="UP000644610">
    <property type="component" value="Unassembled WGS sequence"/>
</dbReference>
<reference evidence="2" key="1">
    <citation type="submission" date="2021-01" db="EMBL/GenBank/DDBJ databases">
        <title>Whole genome shotgun sequence of Planotetraspora silvatica NBRC 100141.</title>
        <authorList>
            <person name="Komaki H."/>
            <person name="Tamura T."/>
        </authorList>
    </citation>
    <scope>NUCLEOTIDE SEQUENCE</scope>
    <source>
        <strain evidence="2">NBRC 100141</strain>
    </source>
</reference>
<dbReference type="PANTHER" id="PTHR46401">
    <property type="entry name" value="GLYCOSYLTRANSFERASE WBBK-RELATED"/>
    <property type="match status" value="1"/>
</dbReference>
<dbReference type="EMBL" id="BOOQ01000010">
    <property type="protein sequence ID" value="GII45684.1"/>
    <property type="molecule type" value="Genomic_DNA"/>
</dbReference>
<dbReference type="GO" id="GO:0009103">
    <property type="term" value="P:lipopolysaccharide biosynthetic process"/>
    <property type="evidence" value="ECO:0007669"/>
    <property type="project" value="TreeGrafter"/>
</dbReference>
<protein>
    <recommendedName>
        <fullName evidence="4">Glycosyltransferase</fullName>
    </recommendedName>
</protein>
<evidence type="ECO:0000313" key="2">
    <source>
        <dbReference type="EMBL" id="GII45684.1"/>
    </source>
</evidence>
<dbReference type="SUPFAM" id="SSF53756">
    <property type="entry name" value="UDP-Glycosyltransferase/glycogen phosphorylase"/>
    <property type="match status" value="1"/>
</dbReference>
<gene>
    <name evidence="2" type="ORF">Psi02_21080</name>
</gene>
<dbReference type="PANTHER" id="PTHR46401:SF2">
    <property type="entry name" value="GLYCOSYLTRANSFERASE WBBK-RELATED"/>
    <property type="match status" value="1"/>
</dbReference>
<keyword evidence="3" id="KW-1185">Reference proteome</keyword>
<evidence type="ECO:0000256" key="1">
    <source>
        <dbReference type="ARBA" id="ARBA00022679"/>
    </source>
</evidence>
<organism evidence="2 3">
    <name type="scientific">Planotetraspora silvatica</name>
    <dbReference type="NCBI Taxonomy" id="234614"/>
    <lineage>
        <taxon>Bacteria</taxon>
        <taxon>Bacillati</taxon>
        <taxon>Actinomycetota</taxon>
        <taxon>Actinomycetes</taxon>
        <taxon>Streptosporangiales</taxon>
        <taxon>Streptosporangiaceae</taxon>
        <taxon>Planotetraspora</taxon>
    </lineage>
</organism>
<sequence>MAALPSIGFACAWDRPPEGTWSHTPWNLRGALRERTEVADLGLTWTTLSRSALRVLGAYRRDGRWRTNWTHRPVTMALTATKLRAAERRLKPDVTLQIGDLALLKGPFMLYQDVSFDVVLERPHLSQGRGLNPSEVQRLRDRQHEIYAKAAGVLTMSNWLAEHLVRVSGLPAERVHVVPPAANCGPEAARSIRRETPRRRLLFVGKDFVGKGGDLVLKALEILRREVDPQIELTVAGPVDWPLPGPIPDGVRFLGRIPLDQVRPLYAEHDLFVMPSRFEGYGIVFVEALAHGLPCVARRDCAMPEIVRPGVNGDLVDSDDPAALAEIITRLLSDDDVYAKTEAAAEDVISYYSWSRVADDVLRVAGTLR</sequence>
<proteinExistence type="predicted"/>
<evidence type="ECO:0008006" key="4">
    <source>
        <dbReference type="Google" id="ProtNLM"/>
    </source>
</evidence>
<accession>A0A8J3UHC9</accession>
<dbReference type="AlphaFoldDB" id="A0A8J3UHC9"/>
<dbReference type="GO" id="GO:0016757">
    <property type="term" value="F:glycosyltransferase activity"/>
    <property type="evidence" value="ECO:0007669"/>
    <property type="project" value="TreeGrafter"/>
</dbReference>
<evidence type="ECO:0000313" key="3">
    <source>
        <dbReference type="Proteomes" id="UP000644610"/>
    </source>
</evidence>
<dbReference type="RefSeq" id="WP_203973243.1">
    <property type="nucleotide sequence ID" value="NZ_BAAAKY010000004.1"/>
</dbReference>
<comment type="caution">
    <text evidence="2">The sequence shown here is derived from an EMBL/GenBank/DDBJ whole genome shotgun (WGS) entry which is preliminary data.</text>
</comment>
<dbReference type="Pfam" id="PF13692">
    <property type="entry name" value="Glyco_trans_1_4"/>
    <property type="match status" value="1"/>
</dbReference>